<dbReference type="GeneID" id="66265592"/>
<dbReference type="Proteomes" id="UP000192932">
    <property type="component" value="Chromosome"/>
</dbReference>
<evidence type="ECO:0000313" key="14">
    <source>
        <dbReference type="EMBL" id="VXB60944.1"/>
    </source>
</evidence>
<dbReference type="PANTHER" id="PTHR44846">
    <property type="entry name" value="MANNOSYL-D-GLYCERATE TRANSPORT/METABOLISM SYSTEM REPRESSOR MNGR-RELATED"/>
    <property type="match status" value="1"/>
</dbReference>
<gene>
    <name evidence="7" type="ORF">AWW70_08035</name>
    <name evidence="5" type="ORF">B7492_26170</name>
    <name evidence="14" type="ORF">BACI71_110917</name>
    <name evidence="10" type="ORF">BACWE_12680</name>
    <name evidence="8" type="ORF">BW900_24525</name>
    <name evidence="12" type="ORF">DET55_11358</name>
    <name evidence="13" type="ORF">FC701_02360</name>
    <name evidence="11" type="ORF">I6G81_24265</name>
    <name evidence="6" type="ORF">III_00651</name>
    <name evidence="9" type="ORF">S3E15_04015</name>
</gene>
<accession>C2Q2H8</accession>
<evidence type="ECO:0000313" key="10">
    <source>
        <dbReference type="EMBL" id="PJN71871.1"/>
    </source>
</evidence>
<dbReference type="EMBL" id="AHEV01000005">
    <property type="protein sequence ID" value="EJR44493.1"/>
    <property type="molecule type" value="Genomic_DNA"/>
</dbReference>
<dbReference type="EMBL" id="CABWMC010000003">
    <property type="protein sequence ID" value="VXB60944.1"/>
    <property type="molecule type" value="Genomic_DNA"/>
</dbReference>
<keyword evidence="3" id="KW-0804">Transcription</keyword>
<dbReference type="GO" id="GO:0003677">
    <property type="term" value="F:DNA binding"/>
    <property type="evidence" value="ECO:0007669"/>
    <property type="project" value="UniProtKB-KW"/>
</dbReference>
<dbReference type="InterPro" id="IPR011663">
    <property type="entry name" value="UTRA"/>
</dbReference>
<dbReference type="SUPFAM" id="SSF64288">
    <property type="entry name" value="Chorismate lyase-like"/>
    <property type="match status" value="1"/>
</dbReference>
<dbReference type="InterPro" id="IPR036388">
    <property type="entry name" value="WH-like_DNA-bd_sf"/>
</dbReference>
<evidence type="ECO:0000313" key="20">
    <source>
        <dbReference type="Proteomes" id="UP000236165"/>
    </source>
</evidence>
<evidence type="ECO:0000313" key="13">
    <source>
        <dbReference type="EMBL" id="TKI87291.1"/>
    </source>
</evidence>
<dbReference type="Proteomes" id="UP000194131">
    <property type="component" value="Unassembled WGS sequence"/>
</dbReference>
<protein>
    <submittedName>
        <fullName evidence="14">GntR family transcriptional regulator</fullName>
    </submittedName>
</protein>
<dbReference type="SMART" id="SM00345">
    <property type="entry name" value="HTH_GNTR"/>
    <property type="match status" value="1"/>
</dbReference>
<evidence type="ECO:0000313" key="9">
    <source>
        <dbReference type="EMBL" id="OSX93916.1"/>
    </source>
</evidence>
<dbReference type="InterPro" id="IPR028978">
    <property type="entry name" value="Chorismate_lyase_/UTRA_dom_sf"/>
</dbReference>
<proteinExistence type="predicted"/>
<dbReference type="Pfam" id="PF00392">
    <property type="entry name" value="GntR"/>
    <property type="match status" value="1"/>
</dbReference>
<evidence type="ECO:0000313" key="6">
    <source>
        <dbReference type="EMBL" id="EJR44493.1"/>
    </source>
</evidence>
<reference evidence="5 18" key="7">
    <citation type="submission" date="2017-04" db="EMBL/GenBank/DDBJ databases">
        <title>The Characteristic of a Fine Plant Growth-Promoting Rhizobacteria Bacillus mycoides Gnyt1 and its Whole Genome Sequencing Analysis.</title>
        <authorList>
            <person name="Li J.H."/>
            <person name="Yao T."/>
        </authorList>
    </citation>
    <scope>NUCLEOTIDE SEQUENCE [LARGE SCALE GENOMIC DNA]</scope>
    <source>
        <strain evidence="5 18">Gnyt1</strain>
    </source>
</reference>
<sequence length="241" mass="27808">MGVTVNVTRKRGPLYLQIKNIIRDRILHGVYAIHTNIPSEPQLEEEFKVSKITVRNAIKELVQEGYLEKKSGKGTKVIRNTSATKLSKGKKFTEVLVEEGYKVQKKLLKAEVVHNEEGTVPFRLFGKESFRIERLYALNDTPYIHYTHYFSAQMASTDLADFDLQSLYDLVEDRGIHLENFRDEFAVGFAPNFVAEALGEKEGTALLKRMRYSYDEVGEVIEYSEGYYNTEMQHYVVNYDV</sequence>
<evidence type="ECO:0000313" key="16">
    <source>
        <dbReference type="Proteomes" id="UP000065797"/>
    </source>
</evidence>
<name>A0A0A0WKG8_BACMY</name>
<dbReference type="Gene3D" id="3.40.1410.10">
    <property type="entry name" value="Chorismate lyase-like"/>
    <property type="match status" value="1"/>
</dbReference>
<reference evidence="12 21" key="8">
    <citation type="submission" date="2018-08" db="EMBL/GenBank/DDBJ databases">
        <title>Freshwater and sediment microbial communities from various areas in North America, analyzing microbe dynamics in response to fracking.</title>
        <authorList>
            <person name="Lamendella R."/>
        </authorList>
    </citation>
    <scope>NUCLEOTIDE SEQUENCE [LARGE SCALE GENOMIC DNA]</scope>
    <source>
        <strain evidence="12 21">DB-1</strain>
    </source>
</reference>
<keyword evidence="2" id="KW-0238">DNA-binding</keyword>
<dbReference type="Proteomes" id="UP000065797">
    <property type="component" value="Unassembled WGS sequence"/>
</dbReference>
<dbReference type="EMBL" id="LRPH01000031">
    <property type="protein sequence ID" value="KWU66291.1"/>
    <property type="molecule type" value="Genomic_DNA"/>
</dbReference>
<dbReference type="Pfam" id="PF07702">
    <property type="entry name" value="UTRA"/>
    <property type="match status" value="1"/>
</dbReference>
<dbReference type="EMBL" id="QTTY01000013">
    <property type="protein sequence ID" value="REF33365.1"/>
    <property type="molecule type" value="Genomic_DNA"/>
</dbReference>
<dbReference type="EMBL" id="MRWU01000004">
    <property type="protein sequence ID" value="OSX93916.1"/>
    <property type="molecule type" value="Genomic_DNA"/>
</dbReference>
<dbReference type="EMBL" id="CP020743">
    <property type="protein sequence ID" value="ARJ24480.1"/>
    <property type="molecule type" value="Genomic_DNA"/>
</dbReference>
<accession>A0A653RZB4</accession>
<dbReference type="InterPro" id="IPR036390">
    <property type="entry name" value="WH_DNA-bd_sf"/>
</dbReference>
<evidence type="ECO:0000313" key="12">
    <source>
        <dbReference type="EMBL" id="REF33365.1"/>
    </source>
</evidence>
<dbReference type="Proteomes" id="UP000256530">
    <property type="component" value="Unassembled WGS sequence"/>
</dbReference>
<dbReference type="InterPro" id="IPR000524">
    <property type="entry name" value="Tscrpt_reg_HTH_GntR"/>
</dbReference>
<dbReference type="Proteomes" id="UP000190696">
    <property type="component" value="Unassembled WGS sequence"/>
</dbReference>
<reference evidence="11 24" key="11">
    <citation type="submission" date="2020-12" db="EMBL/GenBank/DDBJ databases">
        <title>FDA dAtabase for Regulatory Grade micrObial Sequences (FDA-ARGOS): Supporting development and validation of Infectious Disease Dx tests.</title>
        <authorList>
            <person name="Nelson B."/>
            <person name="Plummer A."/>
            <person name="Tallon L."/>
            <person name="Sadzewicz L."/>
            <person name="Zhao X."/>
            <person name="Boylan J."/>
            <person name="Ott S."/>
            <person name="Bowen H."/>
            <person name="Vavikolanu K."/>
            <person name="Mehta A."/>
            <person name="Aluvathingal J."/>
            <person name="Nadendla S."/>
            <person name="Myers T."/>
            <person name="Yan Y."/>
            <person name="Sichtig H."/>
        </authorList>
    </citation>
    <scope>NUCLEOTIDE SEQUENCE [LARGE SCALE GENOMIC DNA]</scope>
    <source>
        <strain evidence="11 24">FDAARGOS_924</strain>
    </source>
</reference>
<accession>A0A0B5S244</accession>
<dbReference type="AlphaFoldDB" id="A0A0A0WKG8"/>
<evidence type="ECO:0000313" key="11">
    <source>
        <dbReference type="EMBL" id="QQA15483.1"/>
    </source>
</evidence>
<reference evidence="13 22" key="9">
    <citation type="journal article" date="2019" name="Environ. Microbiol.">
        <title>An active ?-lactamase is a part of an orchestrated cell wall stress resistance network of Bacillus subtilis and related rhizosphere species.</title>
        <authorList>
            <person name="Bucher T."/>
            <person name="Keren-Paz A."/>
            <person name="Hausser J."/>
            <person name="Olender T."/>
            <person name="Cytryn E."/>
            <person name="Kolodkin-Gal I."/>
        </authorList>
    </citation>
    <scope>NUCLEOTIDE SEQUENCE [LARGE SCALE GENOMIC DNA]</scope>
    <source>
        <strain evidence="13 22">I186</strain>
    </source>
</reference>
<reference evidence="7" key="3">
    <citation type="submission" date="2016-01" db="EMBL/GenBank/DDBJ databases">
        <authorList>
            <person name="Van Zyl L.J."/>
            <person name="Matobola R."/>
            <person name="Klein T."/>
            <person name="Biteghe F.A."/>
            <person name="Kirby B."/>
            <person name="Trindade M.I."/>
        </authorList>
    </citation>
    <scope>NUCLEOTIDE SEQUENCE</scope>
    <source>
        <strain evidence="7">PE8-15</strain>
    </source>
</reference>
<dbReference type="KEGG" id="bmyo:BG05_1180"/>
<dbReference type="Proteomes" id="UP000006976">
    <property type="component" value="Unassembled WGS sequence"/>
</dbReference>
<reference evidence="10 20" key="4">
    <citation type="submission" date="2016-10" db="EMBL/GenBank/DDBJ databases">
        <title>Genome Sequence of Bacillus weihenstephanensis GM6LP.</title>
        <authorList>
            <person name="Poehlein A."/>
            <person name="Wemheuer F."/>
            <person name="Hollensteiner J."/>
            <person name="Wemheuer B."/>
        </authorList>
    </citation>
    <scope>NUCLEOTIDE SEQUENCE [LARGE SCALE GENOMIC DNA]</scope>
    <source>
        <strain evidence="10 20">GM6LP</strain>
    </source>
</reference>
<dbReference type="RefSeq" id="WP_002015828.1">
    <property type="nucleotide sequence ID" value="NZ_CAKJWQ010000007.1"/>
</dbReference>
<evidence type="ECO:0000313" key="23">
    <source>
        <dbReference type="Proteomes" id="UP000437562"/>
    </source>
</evidence>
<dbReference type="Proteomes" id="UP000437562">
    <property type="component" value="Unassembled WGS sequence"/>
</dbReference>
<evidence type="ECO:0000259" key="4">
    <source>
        <dbReference type="PROSITE" id="PS50949"/>
    </source>
</evidence>
<evidence type="ECO:0000256" key="2">
    <source>
        <dbReference type="ARBA" id="ARBA00023125"/>
    </source>
</evidence>
<evidence type="ECO:0000256" key="1">
    <source>
        <dbReference type="ARBA" id="ARBA00023015"/>
    </source>
</evidence>
<dbReference type="GO" id="GO:0045892">
    <property type="term" value="P:negative regulation of DNA-templated transcription"/>
    <property type="evidence" value="ECO:0007669"/>
    <property type="project" value="TreeGrafter"/>
</dbReference>
<keyword evidence="1" id="KW-0805">Transcription regulation</keyword>
<dbReference type="InterPro" id="IPR050679">
    <property type="entry name" value="Bact_HTH_transcr_reg"/>
</dbReference>
<dbReference type="PRINTS" id="PR00035">
    <property type="entry name" value="HTHGNTR"/>
</dbReference>
<accession>J8IY21</accession>
<dbReference type="EMBL" id="MUAI01000031">
    <property type="protein sequence ID" value="OOR03950.1"/>
    <property type="molecule type" value="Genomic_DNA"/>
</dbReference>
<dbReference type="OMA" id="VHNEEGT"/>
<evidence type="ECO:0000313" key="18">
    <source>
        <dbReference type="Proteomes" id="UP000192932"/>
    </source>
</evidence>
<reference evidence="16" key="2">
    <citation type="submission" date="2016-01" db="EMBL/GenBank/DDBJ databases">
        <authorList>
            <person name="McClelland M."/>
            <person name="Jain A."/>
            <person name="Saraogi P."/>
            <person name="Mendelson R."/>
            <person name="Westerman R."/>
            <person name="SanMiguel P."/>
            <person name="Csonka L."/>
        </authorList>
    </citation>
    <scope>NUCLEOTIDE SEQUENCE [LARGE SCALE GENOMIC DNA]</scope>
    <source>
        <strain evidence="16">PE8-15</strain>
    </source>
</reference>
<dbReference type="GO" id="GO:0003700">
    <property type="term" value="F:DNA-binding transcription factor activity"/>
    <property type="evidence" value="ECO:0007669"/>
    <property type="project" value="InterPro"/>
</dbReference>
<dbReference type="EMBL" id="MKZQ01000019">
    <property type="protein sequence ID" value="PJN71871.1"/>
    <property type="molecule type" value="Genomic_DNA"/>
</dbReference>
<accession>A0A0A0WKG8</accession>
<evidence type="ECO:0000313" key="17">
    <source>
        <dbReference type="Proteomes" id="UP000190696"/>
    </source>
</evidence>
<evidence type="ECO:0000256" key="3">
    <source>
        <dbReference type="ARBA" id="ARBA00023163"/>
    </source>
</evidence>
<evidence type="ECO:0000313" key="15">
    <source>
        <dbReference type="Proteomes" id="UP000006976"/>
    </source>
</evidence>
<dbReference type="KEGG" id="bww:bwei_0038"/>
<dbReference type="EMBL" id="CP065877">
    <property type="protein sequence ID" value="QQA15483.1"/>
    <property type="molecule type" value="Genomic_DNA"/>
</dbReference>
<evidence type="ECO:0000313" key="7">
    <source>
        <dbReference type="EMBL" id="KWU66291.1"/>
    </source>
</evidence>
<dbReference type="PROSITE" id="PS50949">
    <property type="entry name" value="HTH_GNTR"/>
    <property type="match status" value="1"/>
</dbReference>
<evidence type="ECO:0000313" key="5">
    <source>
        <dbReference type="EMBL" id="ARJ24480.1"/>
    </source>
</evidence>
<feature type="domain" description="HTH gntR-type" evidence="4">
    <location>
        <begin position="12"/>
        <end position="80"/>
    </location>
</feature>
<keyword evidence="24" id="KW-1185">Reference proteome</keyword>
<dbReference type="Proteomes" id="UP000596196">
    <property type="component" value="Chromosome"/>
</dbReference>
<reference evidence="9 19" key="5">
    <citation type="submission" date="2016-12" db="EMBL/GenBank/DDBJ databases">
        <title>Genome Sequences of Twelve Sporeforming Bacillus Species Isolated from Foods.</title>
        <authorList>
            <person name="De Jong A."/>
            <person name="Holsappel S."/>
            <person name="Kuipers O.P."/>
        </authorList>
    </citation>
    <scope>NUCLEOTIDE SEQUENCE [LARGE SCALE GENOMIC DNA]</scope>
    <source>
        <strain evidence="9 19">S3E15</strain>
    </source>
</reference>
<evidence type="ECO:0000313" key="8">
    <source>
        <dbReference type="EMBL" id="OOR03950.1"/>
    </source>
</evidence>
<organism evidence="14 23">
    <name type="scientific">Bacillus mycoides</name>
    <dbReference type="NCBI Taxonomy" id="1405"/>
    <lineage>
        <taxon>Bacteria</taxon>
        <taxon>Bacillati</taxon>
        <taxon>Bacillota</taxon>
        <taxon>Bacilli</taxon>
        <taxon>Bacillales</taxon>
        <taxon>Bacillaceae</taxon>
        <taxon>Bacillus</taxon>
        <taxon>Bacillus cereus group</taxon>
    </lineage>
</organism>
<dbReference type="SMART" id="SM00866">
    <property type="entry name" value="UTRA"/>
    <property type="match status" value="1"/>
</dbReference>
<evidence type="ECO:0000313" key="24">
    <source>
        <dbReference type="Proteomes" id="UP000596196"/>
    </source>
</evidence>
<reference evidence="8 17" key="6">
    <citation type="submission" date="2017-01" db="EMBL/GenBank/DDBJ databases">
        <title>Bacillus cereus isolates.</title>
        <authorList>
            <person name="Beno S.M."/>
        </authorList>
    </citation>
    <scope>NUCLEOTIDE SEQUENCE [LARGE SCALE GENOMIC DNA]</scope>
    <source>
        <strain evidence="8 17">FSL W7-1108</strain>
    </source>
</reference>
<dbReference type="PATRIC" id="fig|1405.16.peg.2931"/>
<dbReference type="Proteomes" id="UP000236165">
    <property type="component" value="Unassembled WGS sequence"/>
</dbReference>
<dbReference type="SUPFAM" id="SSF46785">
    <property type="entry name" value="Winged helix' DNA-binding domain"/>
    <property type="match status" value="1"/>
</dbReference>
<dbReference type="CDD" id="cd07377">
    <property type="entry name" value="WHTH_GntR"/>
    <property type="match status" value="1"/>
</dbReference>
<evidence type="ECO:0000313" key="22">
    <source>
        <dbReference type="Proteomes" id="UP000305524"/>
    </source>
</evidence>
<reference evidence="6 15" key="1">
    <citation type="submission" date="2012-04" db="EMBL/GenBank/DDBJ databases">
        <title>The Genome Sequence of Bacillus cereus VD078.</title>
        <authorList>
            <consortium name="The Broad Institute Genome Sequencing Platform"/>
            <consortium name="The Broad Institute Genome Sequencing Center for Infectious Disease"/>
            <person name="Feldgarden M."/>
            <person name="Van der Auwera G.A."/>
            <person name="Mahillon J."/>
            <person name="Duprez V."/>
            <person name="Timmery S."/>
            <person name="Mattelet C."/>
            <person name="Dierick K."/>
            <person name="Sun M."/>
            <person name="Yu Z."/>
            <person name="Zhu L."/>
            <person name="Hu X."/>
            <person name="Shank E.B."/>
            <person name="Swiecicka I."/>
            <person name="Hansen B.M."/>
            <person name="Andrup L."/>
            <person name="Young S.K."/>
            <person name="Zeng Q."/>
            <person name="Gargeya S."/>
            <person name="Fitzgerald M."/>
            <person name="Haas B."/>
            <person name="Abouelleil A."/>
            <person name="Alvarado L."/>
            <person name="Arachchi H.M."/>
            <person name="Berlin A."/>
            <person name="Chapman S.B."/>
            <person name="Goldberg J."/>
            <person name="Griggs A."/>
            <person name="Gujja S."/>
            <person name="Hansen M."/>
            <person name="Howarth C."/>
            <person name="Imamovic A."/>
            <person name="Larimer J."/>
            <person name="McCowen C."/>
            <person name="Montmayeur A."/>
            <person name="Murphy C."/>
            <person name="Neiman D."/>
            <person name="Pearson M."/>
            <person name="Priest M."/>
            <person name="Roberts A."/>
            <person name="Saif S."/>
            <person name="Shea T."/>
            <person name="Sisk P."/>
            <person name="Sykes S."/>
            <person name="Wortman J."/>
            <person name="Nusbaum C."/>
            <person name="Birren B."/>
        </authorList>
    </citation>
    <scope>NUCLEOTIDE SEQUENCE [LARGE SCALE GENOMIC DNA]</scope>
    <source>
        <strain evidence="6 15">VD078</strain>
    </source>
</reference>
<evidence type="ECO:0000313" key="19">
    <source>
        <dbReference type="Proteomes" id="UP000194131"/>
    </source>
</evidence>
<dbReference type="EMBL" id="SZOD01000054">
    <property type="protein sequence ID" value="TKI87291.1"/>
    <property type="molecule type" value="Genomic_DNA"/>
</dbReference>
<dbReference type="Proteomes" id="UP000305524">
    <property type="component" value="Unassembled WGS sequence"/>
</dbReference>
<reference evidence="14 23" key="10">
    <citation type="submission" date="2019-10" db="EMBL/GenBank/DDBJ databases">
        <authorList>
            <person name="Karimi E."/>
        </authorList>
    </citation>
    <scope>NUCLEOTIDE SEQUENCE [LARGE SCALE GENOMIC DNA]</scope>
    <source>
        <strain evidence="14">Bacillus sp. 71</strain>
    </source>
</reference>
<dbReference type="Gene3D" id="1.10.10.10">
    <property type="entry name" value="Winged helix-like DNA-binding domain superfamily/Winged helix DNA-binding domain"/>
    <property type="match status" value="1"/>
</dbReference>
<dbReference type="FunFam" id="1.10.10.10:FF:000079">
    <property type="entry name" value="GntR family transcriptional regulator"/>
    <property type="match status" value="1"/>
</dbReference>
<dbReference type="PANTHER" id="PTHR44846:SF1">
    <property type="entry name" value="MANNOSYL-D-GLYCERATE TRANSPORT_METABOLISM SYSTEM REPRESSOR MNGR-RELATED"/>
    <property type="match status" value="1"/>
</dbReference>
<evidence type="ECO:0000313" key="21">
    <source>
        <dbReference type="Proteomes" id="UP000256530"/>
    </source>
</evidence>